<name>A0A814A4Y0_9BILA</name>
<feature type="compositionally biased region" description="Low complexity" evidence="2">
    <location>
        <begin position="231"/>
        <end position="248"/>
    </location>
</feature>
<comment type="caution">
    <text evidence="4">The sequence shown here is derived from an EMBL/GenBank/DDBJ whole genome shotgun (WGS) entry which is preliminary data.</text>
</comment>
<keyword evidence="5" id="KW-1185">Reference proteome</keyword>
<gene>
    <name evidence="4" type="ORF">OXX778_LOCUS11830</name>
</gene>
<evidence type="ECO:0000259" key="3">
    <source>
        <dbReference type="PROSITE" id="PS50200"/>
    </source>
</evidence>
<dbReference type="SUPFAM" id="SSF54236">
    <property type="entry name" value="Ubiquitin-like"/>
    <property type="match status" value="1"/>
</dbReference>
<dbReference type="OrthoDB" id="10051571at2759"/>
<feature type="domain" description="Ras-associating" evidence="3">
    <location>
        <begin position="1"/>
        <end position="93"/>
    </location>
</feature>
<dbReference type="PROSITE" id="PS50200">
    <property type="entry name" value="RA"/>
    <property type="match status" value="1"/>
</dbReference>
<proteinExistence type="predicted"/>
<dbReference type="EMBL" id="CAJNOC010002054">
    <property type="protein sequence ID" value="CAF0909605.1"/>
    <property type="molecule type" value="Genomic_DNA"/>
</dbReference>
<protein>
    <recommendedName>
        <fullName evidence="3">Ras-associating domain-containing protein</fullName>
    </recommendedName>
</protein>
<keyword evidence="1" id="KW-0175">Coiled coil</keyword>
<organism evidence="4 5">
    <name type="scientific">Brachionus calyciflorus</name>
    <dbReference type="NCBI Taxonomy" id="104777"/>
    <lineage>
        <taxon>Eukaryota</taxon>
        <taxon>Metazoa</taxon>
        <taxon>Spiralia</taxon>
        <taxon>Gnathifera</taxon>
        <taxon>Rotifera</taxon>
        <taxon>Eurotatoria</taxon>
        <taxon>Monogononta</taxon>
        <taxon>Pseudotrocha</taxon>
        <taxon>Ploima</taxon>
        <taxon>Brachionidae</taxon>
        <taxon>Brachionus</taxon>
    </lineage>
</organism>
<sequence length="266" mass="30844">MEPIRVIVNGIEKLATGLTKETTVEEILFAMLYSSIPKFKKEMLNDYGLYEQWQSNERILDLDLKMYKIIKIWKKLPGDQLSQVKFVIKSKKVERTPKKFKFCSLSPNVQKTWNENLIGKNRNLSSYIRKELEVLNGEHMDKYESNEYRNRYASIKRNNKSRSSSVKRVNEKKLEEIGLLRNEIKNLQTDLLKVKTNNLVINGKLIESLENELKKLNRIQINTKAQSQLASSGSTSSIGSTDTGFSSTHSENEDDRFPSQRFETLV</sequence>
<evidence type="ECO:0000256" key="2">
    <source>
        <dbReference type="SAM" id="MobiDB-lite"/>
    </source>
</evidence>
<feature type="coiled-coil region" evidence="1">
    <location>
        <begin position="170"/>
        <end position="226"/>
    </location>
</feature>
<dbReference type="Proteomes" id="UP000663879">
    <property type="component" value="Unassembled WGS sequence"/>
</dbReference>
<evidence type="ECO:0000256" key="1">
    <source>
        <dbReference type="SAM" id="Coils"/>
    </source>
</evidence>
<dbReference type="GO" id="GO:0007165">
    <property type="term" value="P:signal transduction"/>
    <property type="evidence" value="ECO:0007669"/>
    <property type="project" value="InterPro"/>
</dbReference>
<feature type="region of interest" description="Disordered" evidence="2">
    <location>
        <begin position="226"/>
        <end position="266"/>
    </location>
</feature>
<accession>A0A814A4Y0</accession>
<dbReference type="InterPro" id="IPR029071">
    <property type="entry name" value="Ubiquitin-like_domsf"/>
</dbReference>
<evidence type="ECO:0000313" key="4">
    <source>
        <dbReference type="EMBL" id="CAF0909605.1"/>
    </source>
</evidence>
<dbReference type="InterPro" id="IPR000159">
    <property type="entry name" value="RA_dom"/>
</dbReference>
<evidence type="ECO:0000313" key="5">
    <source>
        <dbReference type="Proteomes" id="UP000663879"/>
    </source>
</evidence>
<dbReference type="Gene3D" id="3.10.20.90">
    <property type="entry name" value="Phosphatidylinositol 3-kinase Catalytic Subunit, Chain A, domain 1"/>
    <property type="match status" value="1"/>
</dbReference>
<dbReference type="AlphaFoldDB" id="A0A814A4Y0"/>
<reference evidence="4" key="1">
    <citation type="submission" date="2021-02" db="EMBL/GenBank/DDBJ databases">
        <authorList>
            <person name="Nowell W R."/>
        </authorList>
    </citation>
    <scope>NUCLEOTIDE SEQUENCE</scope>
    <source>
        <strain evidence="4">Ploen Becks lab</strain>
    </source>
</reference>